<dbReference type="Proteomes" id="UP000887574">
    <property type="component" value="Unplaced"/>
</dbReference>
<evidence type="ECO:0000313" key="2">
    <source>
        <dbReference type="Proteomes" id="UP000887574"/>
    </source>
</evidence>
<evidence type="ECO:0000256" key="1">
    <source>
        <dbReference type="SAM" id="Coils"/>
    </source>
</evidence>
<proteinExistence type="predicted"/>
<evidence type="ECO:0000313" key="3">
    <source>
        <dbReference type="WBParaSite" id="jg23466"/>
    </source>
</evidence>
<sequence>MFITEAGQLTSAALIRPSLVRSLNRGGPANNLMSPVLHDEEMQLSPYFRPKSYTVNDFHMLVEGLRMERKNLDKQINRNVEQLVQRIQKLEERNFWIQGIWIMALDLSLFSL</sequence>
<dbReference type="AlphaFoldDB" id="A0A915DVR9"/>
<keyword evidence="1" id="KW-0175">Coiled coil</keyword>
<protein>
    <submittedName>
        <fullName evidence="3">Uncharacterized protein</fullName>
    </submittedName>
</protein>
<keyword evidence="2" id="KW-1185">Reference proteome</keyword>
<name>A0A915DVR9_9BILA</name>
<organism evidence="2 3">
    <name type="scientific">Ditylenchus dipsaci</name>
    <dbReference type="NCBI Taxonomy" id="166011"/>
    <lineage>
        <taxon>Eukaryota</taxon>
        <taxon>Metazoa</taxon>
        <taxon>Ecdysozoa</taxon>
        <taxon>Nematoda</taxon>
        <taxon>Chromadorea</taxon>
        <taxon>Rhabditida</taxon>
        <taxon>Tylenchina</taxon>
        <taxon>Tylenchomorpha</taxon>
        <taxon>Sphaerularioidea</taxon>
        <taxon>Anguinidae</taxon>
        <taxon>Anguininae</taxon>
        <taxon>Ditylenchus</taxon>
    </lineage>
</organism>
<reference evidence="3" key="1">
    <citation type="submission" date="2022-11" db="UniProtKB">
        <authorList>
            <consortium name="WormBaseParasite"/>
        </authorList>
    </citation>
    <scope>IDENTIFICATION</scope>
</reference>
<dbReference type="WBParaSite" id="jg23466">
    <property type="protein sequence ID" value="jg23466"/>
    <property type="gene ID" value="jg23466"/>
</dbReference>
<accession>A0A915DVR9</accession>
<feature type="coiled-coil region" evidence="1">
    <location>
        <begin position="62"/>
        <end position="93"/>
    </location>
</feature>